<keyword evidence="1" id="KW-1133">Transmembrane helix</keyword>
<dbReference type="InterPro" id="IPR001173">
    <property type="entry name" value="Glyco_trans_2-like"/>
</dbReference>
<feature type="transmembrane region" description="Helical" evidence="1">
    <location>
        <begin position="348"/>
        <end position="371"/>
    </location>
</feature>
<feature type="transmembrane region" description="Helical" evidence="1">
    <location>
        <begin position="408"/>
        <end position="438"/>
    </location>
</feature>
<feature type="transmembrane region" description="Helical" evidence="1">
    <location>
        <begin position="7"/>
        <end position="27"/>
    </location>
</feature>
<dbReference type="InterPro" id="IPR027389">
    <property type="entry name" value="B_mannosylTrfase_Bre-3/Egh"/>
</dbReference>
<dbReference type="PANTHER" id="PTHR16779">
    <property type="entry name" value="BETA-1,4-MANNOSYLTRANSFERASE EGH"/>
    <property type="match status" value="1"/>
</dbReference>
<dbReference type="AlphaFoldDB" id="A0AAN8J9U7"/>
<protein>
    <recommendedName>
        <fullName evidence="2">Glycosyltransferase 2-like domain-containing protein</fullName>
    </recommendedName>
</protein>
<evidence type="ECO:0000259" key="2">
    <source>
        <dbReference type="Pfam" id="PF13632"/>
    </source>
</evidence>
<proteinExistence type="predicted"/>
<keyword evidence="4" id="KW-1185">Reference proteome</keyword>
<dbReference type="Pfam" id="PF13632">
    <property type="entry name" value="Glyco_trans_2_3"/>
    <property type="match status" value="1"/>
</dbReference>
<name>A0AAN8J9U7_PATCE</name>
<feature type="domain" description="Glycosyltransferase 2-like" evidence="2">
    <location>
        <begin position="185"/>
        <end position="386"/>
    </location>
</feature>
<evidence type="ECO:0000256" key="1">
    <source>
        <dbReference type="SAM" id="Phobius"/>
    </source>
</evidence>
<gene>
    <name evidence="3" type="ORF">SNE40_017123</name>
</gene>
<accession>A0AAN8J9U7</accession>
<keyword evidence="1" id="KW-0812">Transmembrane</keyword>
<keyword evidence="1" id="KW-0472">Membrane</keyword>
<dbReference type="GO" id="GO:0019187">
    <property type="term" value="F:beta-1,4-mannosyltransferase activity"/>
    <property type="evidence" value="ECO:0007669"/>
    <property type="project" value="InterPro"/>
</dbReference>
<dbReference type="GO" id="GO:0005737">
    <property type="term" value="C:cytoplasm"/>
    <property type="evidence" value="ECO:0007669"/>
    <property type="project" value="TreeGrafter"/>
</dbReference>
<dbReference type="SUPFAM" id="SSF53448">
    <property type="entry name" value="Nucleotide-diphospho-sugar transferases"/>
    <property type="match status" value="1"/>
</dbReference>
<organism evidence="3 4">
    <name type="scientific">Patella caerulea</name>
    <name type="common">Rayed Mediterranean limpet</name>
    <dbReference type="NCBI Taxonomy" id="87958"/>
    <lineage>
        <taxon>Eukaryota</taxon>
        <taxon>Metazoa</taxon>
        <taxon>Spiralia</taxon>
        <taxon>Lophotrochozoa</taxon>
        <taxon>Mollusca</taxon>
        <taxon>Gastropoda</taxon>
        <taxon>Patellogastropoda</taxon>
        <taxon>Patelloidea</taxon>
        <taxon>Patellidae</taxon>
        <taxon>Patella</taxon>
    </lineage>
</organism>
<comment type="caution">
    <text evidence="3">The sequence shown here is derived from an EMBL/GenBank/DDBJ whole genome shotgun (WGS) entry which is preliminary data.</text>
</comment>
<dbReference type="PANTHER" id="PTHR16779:SF1">
    <property type="entry name" value="BETA-1,4-MANNOSYLTRANSFERASE EGH"/>
    <property type="match status" value="1"/>
</dbReference>
<evidence type="ECO:0000313" key="4">
    <source>
        <dbReference type="Proteomes" id="UP001347796"/>
    </source>
</evidence>
<sequence>MSQRLKHFFTIIVLVICMLVMCVLTGALRVRSGSSTPELDPFKEYGYFITSILYILRLLTLIPLPLTVCNILGIVCFNCYPSTPVLRTSLLFGPFVCFRVVTKGTYPELVKRNIQRNIESCMKLGLTNFVFEVVTDSAIGVSKSAQVRELVVPDKYRTKNGTLYKARALQYCLEEGVNILSDNDWIIHLDEETLITESSLIGVINFINDGQYEFGQGVITYANEEIVSWITTLADSIRVGIDYGILRFTMKFLHRPVFSWKGSFIVANAGAERKITYDFGQEGSIAEDCFFALTAWKEGYKFGFVEGEMWEKSTFSVMDYIRQRKRWVQGISKVISSKSIPFQYKGGINLMMIAWVVLPFTVPNVVLAPLFPLPLFGFINLILSLMGGAMIFLFTFGALKSFSHRRHILFNFALCVMILCIMPVAMIMEATGIVLAFMSSKNSGFHVVKKDIHETPLLSHV</sequence>
<evidence type="ECO:0000313" key="3">
    <source>
        <dbReference type="EMBL" id="KAK6173717.1"/>
    </source>
</evidence>
<dbReference type="InterPro" id="IPR029044">
    <property type="entry name" value="Nucleotide-diphossugar_trans"/>
</dbReference>
<feature type="transmembrane region" description="Helical" evidence="1">
    <location>
        <begin position="377"/>
        <end position="396"/>
    </location>
</feature>
<dbReference type="EMBL" id="JAZGQO010000011">
    <property type="protein sequence ID" value="KAK6173717.1"/>
    <property type="molecule type" value="Genomic_DNA"/>
</dbReference>
<feature type="transmembrane region" description="Helical" evidence="1">
    <location>
        <begin position="47"/>
        <end position="80"/>
    </location>
</feature>
<dbReference type="Proteomes" id="UP001347796">
    <property type="component" value="Unassembled WGS sequence"/>
</dbReference>
<reference evidence="3 4" key="1">
    <citation type="submission" date="2024-01" db="EMBL/GenBank/DDBJ databases">
        <title>The genome of the rayed Mediterranean limpet Patella caerulea (Linnaeus, 1758).</title>
        <authorList>
            <person name="Anh-Thu Weber A."/>
            <person name="Halstead-Nussloch G."/>
        </authorList>
    </citation>
    <scope>NUCLEOTIDE SEQUENCE [LARGE SCALE GENOMIC DNA]</scope>
    <source>
        <strain evidence="3">AATW-2023a</strain>
        <tissue evidence="3">Whole specimen</tissue>
    </source>
</reference>